<evidence type="ECO:0000256" key="4">
    <source>
        <dbReference type="ARBA" id="ARBA00023125"/>
    </source>
</evidence>
<dbReference type="PROSITE" id="PS00622">
    <property type="entry name" value="HTH_LUXR_1"/>
    <property type="match status" value="1"/>
</dbReference>
<proteinExistence type="inferred from homology"/>
<dbReference type="RefSeq" id="WP_090171454.1">
    <property type="nucleotide sequence ID" value="NZ_FMXR01000004.1"/>
</dbReference>
<dbReference type="EMBL" id="FMXR01000004">
    <property type="protein sequence ID" value="SDB03820.1"/>
    <property type="molecule type" value="Genomic_DNA"/>
</dbReference>
<dbReference type="InterPro" id="IPR007630">
    <property type="entry name" value="RNA_pol_sigma70_r4"/>
</dbReference>
<dbReference type="PANTHER" id="PTHR43133">
    <property type="entry name" value="RNA POLYMERASE ECF-TYPE SIGMA FACTO"/>
    <property type="match status" value="1"/>
</dbReference>
<keyword evidence="4" id="KW-0238">DNA-binding</keyword>
<keyword evidence="3" id="KW-0731">Sigma factor</keyword>
<name>A0A1G6A689_EUBOX</name>
<evidence type="ECO:0000256" key="2">
    <source>
        <dbReference type="ARBA" id="ARBA00023015"/>
    </source>
</evidence>
<dbReference type="PANTHER" id="PTHR43133:SF8">
    <property type="entry name" value="RNA POLYMERASE SIGMA FACTOR HI_1459-RELATED"/>
    <property type="match status" value="1"/>
</dbReference>
<sequence length="173" mass="20160">MKDMKWLVKAARRGDTHAFATLYETVYEDMYRYALYLLKRPEDAADAVSDAVTDAFAQMKQLKNPDAFKSWIFKILNHKCKQKMRDYVSEPVELTDEGLERTTLVETPIDQLDQLYVRELFDSLPALDREIIGLHIFAGYTAREIAQLYGMNENTVRSRESRALKKLRAQLNM</sequence>
<dbReference type="Pfam" id="PF04542">
    <property type="entry name" value="Sigma70_r2"/>
    <property type="match status" value="1"/>
</dbReference>
<dbReference type="GO" id="GO:0006352">
    <property type="term" value="P:DNA-templated transcription initiation"/>
    <property type="evidence" value="ECO:0007669"/>
    <property type="project" value="InterPro"/>
</dbReference>
<evidence type="ECO:0000256" key="5">
    <source>
        <dbReference type="ARBA" id="ARBA00023163"/>
    </source>
</evidence>
<dbReference type="Pfam" id="PF04545">
    <property type="entry name" value="Sigma70_r4"/>
    <property type="match status" value="1"/>
</dbReference>
<dbReference type="InterPro" id="IPR039425">
    <property type="entry name" value="RNA_pol_sigma-70-like"/>
</dbReference>
<dbReference type="CDD" id="cd06171">
    <property type="entry name" value="Sigma70_r4"/>
    <property type="match status" value="1"/>
</dbReference>
<dbReference type="Gene3D" id="1.10.1740.10">
    <property type="match status" value="1"/>
</dbReference>
<dbReference type="SUPFAM" id="SSF88659">
    <property type="entry name" value="Sigma3 and sigma4 domains of RNA polymerase sigma factors"/>
    <property type="match status" value="1"/>
</dbReference>
<evidence type="ECO:0000313" key="7">
    <source>
        <dbReference type="EMBL" id="SDB03820.1"/>
    </source>
</evidence>
<dbReference type="Gene3D" id="1.10.10.10">
    <property type="entry name" value="Winged helix-like DNA-binding domain superfamily/Winged helix DNA-binding domain"/>
    <property type="match status" value="1"/>
</dbReference>
<dbReference type="InterPro" id="IPR013325">
    <property type="entry name" value="RNA_pol_sigma_r2"/>
</dbReference>
<dbReference type="GO" id="GO:0016987">
    <property type="term" value="F:sigma factor activity"/>
    <property type="evidence" value="ECO:0007669"/>
    <property type="project" value="UniProtKB-KW"/>
</dbReference>
<dbReference type="STRING" id="1732.SAMN02910417_00300"/>
<dbReference type="InterPro" id="IPR000792">
    <property type="entry name" value="Tscrpt_reg_LuxR_C"/>
</dbReference>
<feature type="domain" description="HTH luxR-type" evidence="6">
    <location>
        <begin position="139"/>
        <end position="166"/>
    </location>
</feature>
<dbReference type="GO" id="GO:0003677">
    <property type="term" value="F:DNA binding"/>
    <property type="evidence" value="ECO:0007669"/>
    <property type="project" value="UniProtKB-KW"/>
</dbReference>
<dbReference type="InterPro" id="IPR013324">
    <property type="entry name" value="RNA_pol_sigma_r3/r4-like"/>
</dbReference>
<organism evidence="7 8">
    <name type="scientific">Eubacterium oxidoreducens</name>
    <dbReference type="NCBI Taxonomy" id="1732"/>
    <lineage>
        <taxon>Bacteria</taxon>
        <taxon>Bacillati</taxon>
        <taxon>Bacillota</taxon>
        <taxon>Clostridia</taxon>
        <taxon>Eubacteriales</taxon>
        <taxon>Eubacteriaceae</taxon>
        <taxon>Eubacterium</taxon>
    </lineage>
</organism>
<accession>A0A1G6A689</accession>
<evidence type="ECO:0000313" key="8">
    <source>
        <dbReference type="Proteomes" id="UP000199228"/>
    </source>
</evidence>
<evidence type="ECO:0000256" key="1">
    <source>
        <dbReference type="ARBA" id="ARBA00010641"/>
    </source>
</evidence>
<evidence type="ECO:0000259" key="6">
    <source>
        <dbReference type="PROSITE" id="PS00622"/>
    </source>
</evidence>
<keyword evidence="5" id="KW-0804">Transcription</keyword>
<dbReference type="OrthoDB" id="9784984at2"/>
<dbReference type="InterPro" id="IPR014284">
    <property type="entry name" value="RNA_pol_sigma-70_dom"/>
</dbReference>
<comment type="similarity">
    <text evidence="1">Belongs to the sigma-70 factor family. ECF subfamily.</text>
</comment>
<dbReference type="AlphaFoldDB" id="A0A1G6A689"/>
<keyword evidence="8" id="KW-1185">Reference proteome</keyword>
<dbReference type="NCBIfam" id="TIGR02937">
    <property type="entry name" value="sigma70-ECF"/>
    <property type="match status" value="1"/>
</dbReference>
<keyword evidence="2" id="KW-0805">Transcription regulation</keyword>
<gene>
    <name evidence="7" type="ORF">SAMN02910417_00300</name>
</gene>
<reference evidence="7 8" key="1">
    <citation type="submission" date="2016-10" db="EMBL/GenBank/DDBJ databases">
        <authorList>
            <person name="de Groot N.N."/>
        </authorList>
    </citation>
    <scope>NUCLEOTIDE SEQUENCE [LARGE SCALE GENOMIC DNA]</scope>
    <source>
        <strain evidence="7 8">DSM 3217</strain>
    </source>
</reference>
<dbReference type="InterPro" id="IPR036388">
    <property type="entry name" value="WH-like_DNA-bd_sf"/>
</dbReference>
<protein>
    <submittedName>
        <fullName evidence="7">RNA polymerase sigma-70 factor, ECF subfamily</fullName>
    </submittedName>
</protein>
<dbReference type="InterPro" id="IPR007627">
    <property type="entry name" value="RNA_pol_sigma70_r2"/>
</dbReference>
<dbReference type="SUPFAM" id="SSF88946">
    <property type="entry name" value="Sigma2 domain of RNA polymerase sigma factors"/>
    <property type="match status" value="1"/>
</dbReference>
<evidence type="ECO:0000256" key="3">
    <source>
        <dbReference type="ARBA" id="ARBA00023082"/>
    </source>
</evidence>
<dbReference type="Proteomes" id="UP000199228">
    <property type="component" value="Unassembled WGS sequence"/>
</dbReference>